<dbReference type="GO" id="GO:0009631">
    <property type="term" value="P:cold acclimation"/>
    <property type="evidence" value="ECO:0007669"/>
    <property type="project" value="InterPro"/>
</dbReference>
<dbReference type="GO" id="GO:0016592">
    <property type="term" value="C:mediator complex"/>
    <property type="evidence" value="ECO:0007669"/>
    <property type="project" value="InterPro"/>
</dbReference>
<dbReference type="InterPro" id="IPR033244">
    <property type="entry name" value="MED32"/>
</dbReference>
<dbReference type="PANTHER" id="PTHR35989:SF1">
    <property type="entry name" value="MEDIATOR OF RNA POLYMERASE II TRANSCRIPTION SUBUNIT 32"/>
    <property type="match status" value="1"/>
</dbReference>
<dbReference type="GO" id="GO:0010150">
    <property type="term" value="P:leaf senescence"/>
    <property type="evidence" value="ECO:0007669"/>
    <property type="project" value="InterPro"/>
</dbReference>
<reference evidence="2 3" key="1">
    <citation type="submission" date="2023-10" db="EMBL/GenBank/DDBJ databases">
        <title>Chromosome-scale genome assembly provides insights into flower coloration mechanisms of Canna indica.</title>
        <authorList>
            <person name="Li C."/>
        </authorList>
    </citation>
    <scope>NUCLEOTIDE SEQUENCE [LARGE SCALE GENOMIC DNA]</scope>
    <source>
        <tissue evidence="2">Flower</tissue>
    </source>
</reference>
<gene>
    <name evidence="2" type="ORF">Cni_G14074</name>
</gene>
<sequence>MESAIDAMGRAYDELVAAIAGVIEASEASCGRPAAATAEAVGSFVERWVLFKESCDRAEVEVEMAARRIAAEHLMDAAASVRMRPAETTGLSPVSVPRLVRAMEAFDRLAADLSTAPAGEKSEAPAEADKAED</sequence>
<dbReference type="EMBL" id="CP136893">
    <property type="protein sequence ID" value="WOL05346.1"/>
    <property type="molecule type" value="Genomic_DNA"/>
</dbReference>
<dbReference type="PANTHER" id="PTHR35989">
    <property type="entry name" value="MEDIATOR OF RNA POLYMERASE II TRANSCRIPTION SUBUNIT 32"/>
    <property type="match status" value="1"/>
</dbReference>
<dbReference type="Proteomes" id="UP001327560">
    <property type="component" value="Chromosome 4"/>
</dbReference>
<dbReference type="GO" id="GO:0048364">
    <property type="term" value="P:root development"/>
    <property type="evidence" value="ECO:0007669"/>
    <property type="project" value="InterPro"/>
</dbReference>
<dbReference type="AlphaFoldDB" id="A0AAQ3QAC0"/>
<organism evidence="2 3">
    <name type="scientific">Canna indica</name>
    <name type="common">Indian-shot</name>
    <dbReference type="NCBI Taxonomy" id="4628"/>
    <lineage>
        <taxon>Eukaryota</taxon>
        <taxon>Viridiplantae</taxon>
        <taxon>Streptophyta</taxon>
        <taxon>Embryophyta</taxon>
        <taxon>Tracheophyta</taxon>
        <taxon>Spermatophyta</taxon>
        <taxon>Magnoliopsida</taxon>
        <taxon>Liliopsida</taxon>
        <taxon>Zingiberales</taxon>
        <taxon>Cannaceae</taxon>
        <taxon>Canna</taxon>
    </lineage>
</organism>
<accession>A0AAQ3QAC0</accession>
<evidence type="ECO:0000313" key="2">
    <source>
        <dbReference type="EMBL" id="WOL05346.1"/>
    </source>
</evidence>
<evidence type="ECO:0000313" key="3">
    <source>
        <dbReference type="Proteomes" id="UP001327560"/>
    </source>
</evidence>
<feature type="compositionally biased region" description="Basic and acidic residues" evidence="1">
    <location>
        <begin position="120"/>
        <end position="133"/>
    </location>
</feature>
<feature type="region of interest" description="Disordered" evidence="1">
    <location>
        <begin position="114"/>
        <end position="133"/>
    </location>
</feature>
<protein>
    <recommendedName>
        <fullName evidence="4">Mediator of RNA polymerase II transcription subunit 32</fullName>
    </recommendedName>
</protein>
<evidence type="ECO:0000256" key="1">
    <source>
        <dbReference type="SAM" id="MobiDB-lite"/>
    </source>
</evidence>
<proteinExistence type="predicted"/>
<evidence type="ECO:0008006" key="4">
    <source>
        <dbReference type="Google" id="ProtNLM"/>
    </source>
</evidence>
<keyword evidence="3" id="KW-1185">Reference proteome</keyword>
<dbReference type="GO" id="GO:0006355">
    <property type="term" value="P:regulation of DNA-templated transcription"/>
    <property type="evidence" value="ECO:0007669"/>
    <property type="project" value="InterPro"/>
</dbReference>
<name>A0AAQ3QAC0_9LILI</name>